<dbReference type="Proteomes" id="UP001597182">
    <property type="component" value="Unassembled WGS sequence"/>
</dbReference>
<dbReference type="InterPro" id="IPR000873">
    <property type="entry name" value="AMP-dep_synth/lig_dom"/>
</dbReference>
<dbReference type="InterPro" id="IPR025110">
    <property type="entry name" value="AMP-bd_C"/>
</dbReference>
<dbReference type="CDD" id="cd05917">
    <property type="entry name" value="FACL_like_2"/>
    <property type="match status" value="1"/>
</dbReference>
<dbReference type="Gene3D" id="3.30.300.30">
    <property type="match status" value="1"/>
</dbReference>
<dbReference type="EMBL" id="JBHTMB010000024">
    <property type="protein sequence ID" value="MFD1232454.1"/>
    <property type="molecule type" value="Genomic_DNA"/>
</dbReference>
<evidence type="ECO:0000313" key="5">
    <source>
        <dbReference type="EMBL" id="MFD1232454.1"/>
    </source>
</evidence>
<feature type="domain" description="AMP-binding enzyme C-terminal" evidence="4">
    <location>
        <begin position="453"/>
        <end position="529"/>
    </location>
</feature>
<dbReference type="InterPro" id="IPR042099">
    <property type="entry name" value="ANL_N_sf"/>
</dbReference>
<dbReference type="PANTHER" id="PTHR43201">
    <property type="entry name" value="ACYL-COA SYNTHETASE"/>
    <property type="match status" value="1"/>
</dbReference>
<name>A0ABW3VDU8_9PSEU</name>
<accession>A0ABW3VDU8</accession>
<evidence type="ECO:0000256" key="1">
    <source>
        <dbReference type="ARBA" id="ARBA00006432"/>
    </source>
</evidence>
<dbReference type="Pfam" id="PF00501">
    <property type="entry name" value="AMP-binding"/>
    <property type="match status" value="1"/>
</dbReference>
<dbReference type="Pfam" id="PF13193">
    <property type="entry name" value="AMP-binding_C"/>
    <property type="match status" value="1"/>
</dbReference>
<dbReference type="PROSITE" id="PS00455">
    <property type="entry name" value="AMP_BINDING"/>
    <property type="match status" value="1"/>
</dbReference>
<comment type="caution">
    <text evidence="5">The sequence shown here is derived from an EMBL/GenBank/DDBJ whole genome shotgun (WGS) entry which is preliminary data.</text>
</comment>
<comment type="similarity">
    <text evidence="1">Belongs to the ATP-dependent AMP-binding enzyme family.</text>
</comment>
<gene>
    <name evidence="5" type="ORF">ACFQ34_04090</name>
</gene>
<reference evidence="6" key="1">
    <citation type="journal article" date="2019" name="Int. J. Syst. Evol. Microbiol.">
        <title>The Global Catalogue of Microorganisms (GCM) 10K type strain sequencing project: providing services to taxonomists for standard genome sequencing and annotation.</title>
        <authorList>
            <consortium name="The Broad Institute Genomics Platform"/>
            <consortium name="The Broad Institute Genome Sequencing Center for Infectious Disease"/>
            <person name="Wu L."/>
            <person name="Ma J."/>
        </authorList>
    </citation>
    <scope>NUCLEOTIDE SEQUENCE [LARGE SCALE GENOMIC DNA]</scope>
    <source>
        <strain evidence="6">CCUG 49018</strain>
    </source>
</reference>
<protein>
    <submittedName>
        <fullName evidence="5">AMP-binding protein</fullName>
    </submittedName>
</protein>
<dbReference type="Gene3D" id="3.40.50.12780">
    <property type="entry name" value="N-terminal domain of ligase-like"/>
    <property type="match status" value="1"/>
</dbReference>
<sequence length="554" mass="60455">MTSAGAPAVPSYASGISEVPLLGDTIGDNLDRTATAQPDVEALVEVPTARRWTYAQLREDVDVVAMGLMRAGLGKGDRVGIWAPNMAEWTLVQYATAKIGAILVNINPAYRTHELEYVLNQAGIRMLVSAEKFKTSDYVGMIEKVRGSCPALEQVVIIGGPEWEALVESGRGGDREELARLQAALSPDDPINIQYTSGTTGFPKGATLSHHNILNNGYFVGRLCGYTAEDRVCIPVPFYHCFGMVMGNLGCTTNGSTMVIPAQGFDPEATLRAVAQERCTSLYGVPTMFIAELNHPDFASYDLSSLRTGIMAGSPCPVEVMKQVVDRMGMTEVTICYGMTETSPVSTQTRADDSVERRVSTVGRVHPHVEVKVVDPETGLTVPRGQAGELCTRGYSVMLGYWEQPDKTAESIDAARWMHTGDLAVMDSDGYLNITGRIKDMVIRGGENVYPREIEEFLYTHPDVLDAQVIGVPDIKYGEELCAWVKLRDGVEGLTAEQVREFATGKLAHYKIPRYVIVVDEFPMTVTGKVRKVEMREKSVELLDLADAAAVKNA</sequence>
<dbReference type="InterPro" id="IPR045851">
    <property type="entry name" value="AMP-bd_C_sf"/>
</dbReference>
<organism evidence="5 6">
    <name type="scientific">Pseudonocardia benzenivorans</name>
    <dbReference type="NCBI Taxonomy" id="228005"/>
    <lineage>
        <taxon>Bacteria</taxon>
        <taxon>Bacillati</taxon>
        <taxon>Actinomycetota</taxon>
        <taxon>Actinomycetes</taxon>
        <taxon>Pseudonocardiales</taxon>
        <taxon>Pseudonocardiaceae</taxon>
        <taxon>Pseudonocardia</taxon>
    </lineage>
</organism>
<dbReference type="PANTHER" id="PTHR43201:SF5">
    <property type="entry name" value="MEDIUM-CHAIN ACYL-COA LIGASE ACSF2, MITOCHONDRIAL"/>
    <property type="match status" value="1"/>
</dbReference>
<evidence type="ECO:0000256" key="2">
    <source>
        <dbReference type="ARBA" id="ARBA00022598"/>
    </source>
</evidence>
<keyword evidence="6" id="KW-1185">Reference proteome</keyword>
<evidence type="ECO:0000313" key="6">
    <source>
        <dbReference type="Proteomes" id="UP001597182"/>
    </source>
</evidence>
<evidence type="ECO:0000259" key="3">
    <source>
        <dbReference type="Pfam" id="PF00501"/>
    </source>
</evidence>
<dbReference type="RefSeq" id="WP_013677679.1">
    <property type="nucleotide sequence ID" value="NZ_BAABKS010000012.1"/>
</dbReference>
<dbReference type="InterPro" id="IPR020845">
    <property type="entry name" value="AMP-binding_CS"/>
</dbReference>
<keyword evidence="2" id="KW-0436">Ligase</keyword>
<feature type="domain" description="AMP-dependent synthetase/ligase" evidence="3">
    <location>
        <begin position="30"/>
        <end position="402"/>
    </location>
</feature>
<evidence type="ECO:0000259" key="4">
    <source>
        <dbReference type="Pfam" id="PF13193"/>
    </source>
</evidence>
<dbReference type="SUPFAM" id="SSF56801">
    <property type="entry name" value="Acetyl-CoA synthetase-like"/>
    <property type="match status" value="1"/>
</dbReference>
<proteinExistence type="inferred from homology"/>